<name>A0A6J7SL87_9ZZZZ</name>
<dbReference type="AlphaFoldDB" id="A0A6J7SL87"/>
<evidence type="ECO:0000313" key="1">
    <source>
        <dbReference type="EMBL" id="CAB5041118.1"/>
    </source>
</evidence>
<reference evidence="1" key="1">
    <citation type="submission" date="2020-05" db="EMBL/GenBank/DDBJ databases">
        <authorList>
            <person name="Chiriac C."/>
            <person name="Salcher M."/>
            <person name="Ghai R."/>
            <person name="Kavagutti S V."/>
        </authorList>
    </citation>
    <scope>NUCLEOTIDE SEQUENCE</scope>
</reference>
<sequence>MRLPNGDSGCMALVILTRIGIAKLAGAQPDDFAARKAVAVALACTKDQ</sequence>
<proteinExistence type="predicted"/>
<dbReference type="EMBL" id="CAFBPZ010000096">
    <property type="protein sequence ID" value="CAB5041118.1"/>
    <property type="molecule type" value="Genomic_DNA"/>
</dbReference>
<gene>
    <name evidence="1" type="ORF">UFOPK4237_01258</name>
</gene>
<organism evidence="1">
    <name type="scientific">freshwater metagenome</name>
    <dbReference type="NCBI Taxonomy" id="449393"/>
    <lineage>
        <taxon>unclassified sequences</taxon>
        <taxon>metagenomes</taxon>
        <taxon>ecological metagenomes</taxon>
    </lineage>
</organism>
<protein>
    <submittedName>
        <fullName evidence="1">Unannotated protein</fullName>
    </submittedName>
</protein>
<accession>A0A6J7SL87</accession>